<proteinExistence type="predicted"/>
<evidence type="ECO:0000313" key="9">
    <source>
        <dbReference type="EMBL" id="OHA65624.1"/>
    </source>
</evidence>
<comment type="subcellular location">
    <subcellularLocation>
        <location evidence="1">Membrane</location>
        <topology evidence="1">Single-pass membrane protein</topology>
    </subcellularLocation>
</comment>
<dbReference type="Pfam" id="PF07963">
    <property type="entry name" value="N_methyl"/>
    <property type="match status" value="1"/>
</dbReference>
<name>A0A1G2QYB3_9BACT</name>
<keyword evidence="5" id="KW-1133">Transmembrane helix</keyword>
<dbReference type="SUPFAM" id="SSF49899">
    <property type="entry name" value="Concanavalin A-like lectins/glucanases"/>
    <property type="match status" value="1"/>
</dbReference>
<dbReference type="Proteomes" id="UP000178092">
    <property type="component" value="Unassembled WGS sequence"/>
</dbReference>
<sequence>MMMYPPKRIPERGFTLIELLVVIAIIGLLASIVTVSLSSSQDRAKQAKIESFAAQVHHALAADAVGIWKFEENGITVADISGNKINGSLSNAAARQSDAQCGLGFGGCLNLADTYSVGFGDPVSLRIQKEITISAWIRTSGDTTSGGGAIVSKYVDGNNFWYQLAVGGTAIFGTVPANYIAFAVSSGTVPNANANIVVSPASIADGKWHHVVGTFKPNDMVRLYIDGQLVDGESTTLTTIGATSTAAVSVKIGNSNYPGTFNGFVDEVGIYARTLTAGDVGYLYAQGLKKLQIAGEL</sequence>
<keyword evidence="7" id="KW-1015">Disulfide bond</keyword>
<evidence type="ECO:0000256" key="2">
    <source>
        <dbReference type="ARBA" id="ARBA00022481"/>
    </source>
</evidence>
<dbReference type="InterPro" id="IPR012902">
    <property type="entry name" value="N_methyl_site"/>
</dbReference>
<organism evidence="9 10">
    <name type="scientific">Candidatus Wildermuthbacteria bacterium RIFCSPHIGHO2_02_FULL_45_25</name>
    <dbReference type="NCBI Taxonomy" id="1802450"/>
    <lineage>
        <taxon>Bacteria</taxon>
        <taxon>Candidatus Wildermuthiibacteriota</taxon>
    </lineage>
</organism>
<dbReference type="SMART" id="SM00560">
    <property type="entry name" value="LamGL"/>
    <property type="match status" value="1"/>
</dbReference>
<dbReference type="Pfam" id="PF13385">
    <property type="entry name" value="Laminin_G_3"/>
    <property type="match status" value="1"/>
</dbReference>
<evidence type="ECO:0000313" key="10">
    <source>
        <dbReference type="Proteomes" id="UP000178092"/>
    </source>
</evidence>
<gene>
    <name evidence="9" type="ORF">A3C04_01485</name>
</gene>
<keyword evidence="4" id="KW-0732">Signal</keyword>
<accession>A0A1G2QYB3</accession>
<dbReference type="SUPFAM" id="SSF54523">
    <property type="entry name" value="Pili subunits"/>
    <property type="match status" value="1"/>
</dbReference>
<evidence type="ECO:0000256" key="7">
    <source>
        <dbReference type="ARBA" id="ARBA00023157"/>
    </source>
</evidence>
<dbReference type="InterPro" id="IPR045584">
    <property type="entry name" value="Pilin-like"/>
</dbReference>
<evidence type="ECO:0000259" key="8">
    <source>
        <dbReference type="SMART" id="SM00560"/>
    </source>
</evidence>
<dbReference type="InterPro" id="IPR002416">
    <property type="entry name" value="T2SS_protein-GspH"/>
</dbReference>
<keyword evidence="2" id="KW-0488">Methylation</keyword>
<keyword evidence="3" id="KW-0812">Transmembrane</keyword>
<evidence type="ECO:0000256" key="3">
    <source>
        <dbReference type="ARBA" id="ARBA00022692"/>
    </source>
</evidence>
<evidence type="ECO:0000256" key="5">
    <source>
        <dbReference type="ARBA" id="ARBA00022989"/>
    </source>
</evidence>
<comment type="caution">
    <text evidence="9">The sequence shown here is derived from an EMBL/GenBank/DDBJ whole genome shotgun (WGS) entry which is preliminary data.</text>
</comment>
<dbReference type="PROSITE" id="PS00409">
    <property type="entry name" value="PROKAR_NTER_METHYL"/>
    <property type="match status" value="1"/>
</dbReference>
<feature type="domain" description="LamG-like jellyroll fold" evidence="8">
    <location>
        <begin position="129"/>
        <end position="278"/>
    </location>
</feature>
<evidence type="ECO:0000256" key="6">
    <source>
        <dbReference type="ARBA" id="ARBA00023136"/>
    </source>
</evidence>
<dbReference type="InterPro" id="IPR013320">
    <property type="entry name" value="ConA-like_dom_sf"/>
</dbReference>
<dbReference type="PRINTS" id="PR00885">
    <property type="entry name" value="BCTERIALGSPH"/>
</dbReference>
<dbReference type="GO" id="GO:0015628">
    <property type="term" value="P:protein secretion by the type II secretion system"/>
    <property type="evidence" value="ECO:0007669"/>
    <property type="project" value="InterPro"/>
</dbReference>
<dbReference type="GO" id="GO:0015627">
    <property type="term" value="C:type II protein secretion system complex"/>
    <property type="evidence" value="ECO:0007669"/>
    <property type="project" value="InterPro"/>
</dbReference>
<protein>
    <recommendedName>
        <fullName evidence="8">LamG-like jellyroll fold domain-containing protein</fullName>
    </recommendedName>
</protein>
<dbReference type="NCBIfam" id="TIGR02532">
    <property type="entry name" value="IV_pilin_GFxxxE"/>
    <property type="match status" value="1"/>
</dbReference>
<dbReference type="GO" id="GO:0016020">
    <property type="term" value="C:membrane"/>
    <property type="evidence" value="ECO:0007669"/>
    <property type="project" value="UniProtKB-SubCell"/>
</dbReference>
<dbReference type="EMBL" id="MHTV01000043">
    <property type="protein sequence ID" value="OHA65624.1"/>
    <property type="molecule type" value="Genomic_DNA"/>
</dbReference>
<dbReference type="Gene3D" id="2.60.120.200">
    <property type="match status" value="1"/>
</dbReference>
<evidence type="ECO:0000256" key="1">
    <source>
        <dbReference type="ARBA" id="ARBA00004167"/>
    </source>
</evidence>
<keyword evidence="6" id="KW-0472">Membrane</keyword>
<reference evidence="9 10" key="1">
    <citation type="journal article" date="2016" name="Nat. Commun.">
        <title>Thousands of microbial genomes shed light on interconnected biogeochemical processes in an aquifer system.</title>
        <authorList>
            <person name="Anantharaman K."/>
            <person name="Brown C.T."/>
            <person name="Hug L.A."/>
            <person name="Sharon I."/>
            <person name="Castelle C.J."/>
            <person name="Probst A.J."/>
            <person name="Thomas B.C."/>
            <person name="Singh A."/>
            <person name="Wilkins M.J."/>
            <person name="Karaoz U."/>
            <person name="Brodie E.L."/>
            <person name="Williams K.H."/>
            <person name="Hubbard S.S."/>
            <person name="Banfield J.F."/>
        </authorList>
    </citation>
    <scope>NUCLEOTIDE SEQUENCE [LARGE SCALE GENOMIC DNA]</scope>
</reference>
<dbReference type="InterPro" id="IPR006558">
    <property type="entry name" value="LamG-like"/>
</dbReference>
<dbReference type="AlphaFoldDB" id="A0A1G2QYB3"/>
<evidence type="ECO:0000256" key="4">
    <source>
        <dbReference type="ARBA" id="ARBA00022729"/>
    </source>
</evidence>